<comment type="subcellular location">
    <subcellularLocation>
        <location evidence="1">Cell inner membrane</location>
        <topology evidence="1">Single-pass membrane protein</topology>
    </subcellularLocation>
</comment>
<evidence type="ECO:0000313" key="11">
    <source>
        <dbReference type="Proteomes" id="UP000700706"/>
    </source>
</evidence>
<organism evidence="10 11">
    <name type="scientific">Inquilinus limosus</name>
    <dbReference type="NCBI Taxonomy" id="171674"/>
    <lineage>
        <taxon>Bacteria</taxon>
        <taxon>Pseudomonadati</taxon>
        <taxon>Pseudomonadota</taxon>
        <taxon>Alphaproteobacteria</taxon>
        <taxon>Rhodospirillales</taxon>
        <taxon>Rhodospirillaceae</taxon>
        <taxon>Inquilinus</taxon>
    </lineage>
</organism>
<keyword evidence="3" id="KW-1003">Cell membrane</keyword>
<protein>
    <submittedName>
        <fullName evidence="10">Type II secretion system protein</fullName>
    </submittedName>
</protein>
<keyword evidence="8 9" id="KW-0472">Membrane</keyword>
<reference evidence="10" key="1">
    <citation type="submission" date="2020-06" db="EMBL/GenBank/DDBJ databases">
        <title>Stable isotope informed genome-resolved metagenomics uncovers potential trophic interactions in rhizosphere soil.</title>
        <authorList>
            <person name="Starr E.P."/>
            <person name="Shi S."/>
            <person name="Blazewicz S.J."/>
            <person name="Koch B.J."/>
            <person name="Probst A.J."/>
            <person name="Hungate B.A."/>
            <person name="Pett-Ridge J."/>
            <person name="Firestone M.K."/>
            <person name="Banfield J.F."/>
        </authorList>
    </citation>
    <scope>NUCLEOTIDE SEQUENCE</scope>
    <source>
        <strain evidence="10">YM_69_17</strain>
    </source>
</reference>
<dbReference type="GO" id="GO:0015627">
    <property type="term" value="C:type II protein secretion system complex"/>
    <property type="evidence" value="ECO:0007669"/>
    <property type="project" value="InterPro"/>
</dbReference>
<dbReference type="PANTHER" id="PTHR38779">
    <property type="entry name" value="TYPE II SECRETION SYSTEM PROTEIN I-RELATED"/>
    <property type="match status" value="1"/>
</dbReference>
<dbReference type="SUPFAM" id="SSF54523">
    <property type="entry name" value="Pili subunits"/>
    <property type="match status" value="1"/>
</dbReference>
<comment type="caution">
    <text evidence="10">The sequence shown here is derived from an EMBL/GenBank/DDBJ whole genome shotgun (WGS) entry which is preliminary data.</text>
</comment>
<keyword evidence="7 9" id="KW-1133">Transmembrane helix</keyword>
<evidence type="ECO:0000256" key="6">
    <source>
        <dbReference type="ARBA" id="ARBA00022692"/>
    </source>
</evidence>
<dbReference type="AlphaFoldDB" id="A0A952KDD3"/>
<evidence type="ECO:0000313" key="10">
    <source>
        <dbReference type="EMBL" id="MBW8725077.1"/>
    </source>
</evidence>
<sequence length="131" mass="14067">MKHERGFTLIEVVVALTILGLVLTVIFRIFGTGLTGLARADGLQRAAIVAEGLAAQLDSLPTPLKLGSTLSGETDDGYRWRIVADGWDQAPRQTVTLGARQARLARLRIAVEPTTSGPRFEMTTLALVAVQ</sequence>
<proteinExistence type="inferred from homology"/>
<evidence type="ECO:0000256" key="4">
    <source>
        <dbReference type="ARBA" id="ARBA00022481"/>
    </source>
</evidence>
<evidence type="ECO:0000256" key="5">
    <source>
        <dbReference type="ARBA" id="ARBA00022519"/>
    </source>
</evidence>
<evidence type="ECO:0000256" key="3">
    <source>
        <dbReference type="ARBA" id="ARBA00022475"/>
    </source>
</evidence>
<gene>
    <name evidence="10" type="ORF">JF625_07995</name>
</gene>
<dbReference type="PANTHER" id="PTHR38779:SF2">
    <property type="entry name" value="TYPE II SECRETION SYSTEM PROTEIN I-RELATED"/>
    <property type="match status" value="1"/>
</dbReference>
<keyword evidence="4" id="KW-0488">Methylation</keyword>
<dbReference type="InterPro" id="IPR012902">
    <property type="entry name" value="N_methyl_site"/>
</dbReference>
<dbReference type="PROSITE" id="PS00409">
    <property type="entry name" value="PROKAR_NTER_METHYL"/>
    <property type="match status" value="1"/>
</dbReference>
<evidence type="ECO:0000256" key="9">
    <source>
        <dbReference type="SAM" id="Phobius"/>
    </source>
</evidence>
<dbReference type="InterPro" id="IPR010052">
    <property type="entry name" value="T2SS_protein-GspI"/>
</dbReference>
<dbReference type="GO" id="GO:0005886">
    <property type="term" value="C:plasma membrane"/>
    <property type="evidence" value="ECO:0007669"/>
    <property type="project" value="UniProtKB-SubCell"/>
</dbReference>
<dbReference type="GO" id="GO:0015628">
    <property type="term" value="P:protein secretion by the type II secretion system"/>
    <property type="evidence" value="ECO:0007669"/>
    <property type="project" value="InterPro"/>
</dbReference>
<dbReference type="NCBIfam" id="TIGR02532">
    <property type="entry name" value="IV_pilin_GFxxxE"/>
    <property type="match status" value="1"/>
</dbReference>
<feature type="transmembrane region" description="Helical" evidence="9">
    <location>
        <begin position="6"/>
        <end position="30"/>
    </location>
</feature>
<name>A0A952KDD3_9PROT</name>
<evidence type="ECO:0000256" key="2">
    <source>
        <dbReference type="ARBA" id="ARBA00008358"/>
    </source>
</evidence>
<dbReference type="Pfam" id="PF07963">
    <property type="entry name" value="N_methyl"/>
    <property type="match status" value="1"/>
</dbReference>
<keyword evidence="6 9" id="KW-0812">Transmembrane</keyword>
<accession>A0A952KDD3</accession>
<keyword evidence="5" id="KW-0997">Cell inner membrane</keyword>
<evidence type="ECO:0000256" key="8">
    <source>
        <dbReference type="ARBA" id="ARBA00023136"/>
    </source>
</evidence>
<evidence type="ECO:0000256" key="7">
    <source>
        <dbReference type="ARBA" id="ARBA00022989"/>
    </source>
</evidence>
<dbReference type="EMBL" id="JAEKLZ010000160">
    <property type="protein sequence ID" value="MBW8725077.1"/>
    <property type="molecule type" value="Genomic_DNA"/>
</dbReference>
<evidence type="ECO:0000256" key="1">
    <source>
        <dbReference type="ARBA" id="ARBA00004377"/>
    </source>
</evidence>
<dbReference type="Proteomes" id="UP000700706">
    <property type="component" value="Unassembled WGS sequence"/>
</dbReference>
<comment type="similarity">
    <text evidence="2">Belongs to the GSP I family.</text>
</comment>
<dbReference type="InterPro" id="IPR045584">
    <property type="entry name" value="Pilin-like"/>
</dbReference>